<keyword evidence="6 8" id="KW-0472">Membrane</keyword>
<dbReference type="RefSeq" id="WP_090663881.1">
    <property type="nucleotide sequence ID" value="NZ_FMZX01000009.1"/>
</dbReference>
<dbReference type="GO" id="GO:0043709">
    <property type="term" value="P:cell adhesion involved in single-species biofilm formation"/>
    <property type="evidence" value="ECO:0007669"/>
    <property type="project" value="TreeGrafter"/>
</dbReference>
<dbReference type="InterPro" id="IPR029787">
    <property type="entry name" value="Nucleotide_cyclase"/>
</dbReference>
<feature type="transmembrane region" description="Helical" evidence="8">
    <location>
        <begin position="138"/>
        <end position="171"/>
    </location>
</feature>
<evidence type="ECO:0000256" key="2">
    <source>
        <dbReference type="ARBA" id="ARBA00012528"/>
    </source>
</evidence>
<dbReference type="InterPro" id="IPR043128">
    <property type="entry name" value="Rev_trsase/Diguanyl_cyclase"/>
</dbReference>
<feature type="transmembrane region" description="Helical" evidence="8">
    <location>
        <begin position="270"/>
        <end position="288"/>
    </location>
</feature>
<dbReference type="EMBL" id="FMZX01000009">
    <property type="protein sequence ID" value="SDD52932.1"/>
    <property type="molecule type" value="Genomic_DNA"/>
</dbReference>
<feature type="transmembrane region" description="Helical" evidence="8">
    <location>
        <begin position="300"/>
        <end position="321"/>
    </location>
</feature>
<dbReference type="InterPro" id="IPR000160">
    <property type="entry name" value="GGDEF_dom"/>
</dbReference>
<evidence type="ECO:0000256" key="7">
    <source>
        <dbReference type="ARBA" id="ARBA00034247"/>
    </source>
</evidence>
<dbReference type="PROSITE" id="PS50887">
    <property type="entry name" value="GGDEF"/>
    <property type="match status" value="1"/>
</dbReference>
<evidence type="ECO:0000256" key="3">
    <source>
        <dbReference type="ARBA" id="ARBA00022475"/>
    </source>
</evidence>
<evidence type="ECO:0000256" key="1">
    <source>
        <dbReference type="ARBA" id="ARBA00004651"/>
    </source>
</evidence>
<dbReference type="GO" id="GO:1902201">
    <property type="term" value="P:negative regulation of bacterial-type flagellum-dependent cell motility"/>
    <property type="evidence" value="ECO:0007669"/>
    <property type="project" value="TreeGrafter"/>
</dbReference>
<keyword evidence="4 8" id="KW-0812">Transmembrane</keyword>
<dbReference type="EC" id="2.7.7.65" evidence="2"/>
<dbReference type="InterPro" id="IPR007895">
    <property type="entry name" value="MASE1"/>
</dbReference>
<dbReference type="Gene3D" id="3.30.70.270">
    <property type="match status" value="1"/>
</dbReference>
<dbReference type="Pfam" id="PF05231">
    <property type="entry name" value="MASE1"/>
    <property type="match status" value="1"/>
</dbReference>
<feature type="transmembrane region" description="Helical" evidence="8">
    <location>
        <begin position="92"/>
        <end position="117"/>
    </location>
</feature>
<dbReference type="STRING" id="938405.SAMN02927895_01429"/>
<dbReference type="Proteomes" id="UP000198925">
    <property type="component" value="Unassembled WGS sequence"/>
</dbReference>
<gene>
    <name evidence="10" type="ORF">SAMN04487779_100946</name>
</gene>
<feature type="transmembrane region" description="Helical" evidence="8">
    <location>
        <begin position="219"/>
        <end position="239"/>
    </location>
</feature>
<dbReference type="GO" id="GO:0052621">
    <property type="term" value="F:diguanylate cyclase activity"/>
    <property type="evidence" value="ECO:0007669"/>
    <property type="project" value="UniProtKB-EC"/>
</dbReference>
<accession>A0A1G6VH35</accession>
<reference evidence="10 11" key="1">
    <citation type="submission" date="2016-10" db="EMBL/GenBank/DDBJ databases">
        <authorList>
            <person name="de Groot N.N."/>
        </authorList>
    </citation>
    <scope>NUCLEOTIDE SEQUENCE [LARGE SCALE GENOMIC DNA]</scope>
    <source>
        <strain evidence="10 11">CPCC 100156</strain>
    </source>
</reference>
<feature type="domain" description="GGDEF" evidence="9">
    <location>
        <begin position="383"/>
        <end position="513"/>
    </location>
</feature>
<name>A0A1G6VH35_9PROT</name>
<keyword evidence="3" id="KW-1003">Cell membrane</keyword>
<dbReference type="InterPro" id="IPR050469">
    <property type="entry name" value="Diguanylate_Cyclase"/>
</dbReference>
<evidence type="ECO:0000256" key="6">
    <source>
        <dbReference type="ARBA" id="ARBA00023136"/>
    </source>
</evidence>
<sequence>MSLAQSAAAPGFGLRAEAQFSHNPWLLPWLARGGLIPWVVGNVLVALLYAGLGVLVGRFFGAYGLFPAPIWLPAGIACVAAMVGGAGLLPGIFIGSCLVNGLFFGSSPGLTLAISLGNTLGPWAGMMVTQAMRPLTGLFTRFIGVLGFILGGVLLHAACTAAIGTLALSLASPMSLAEAYAVFSAWWLCDSGGTFFFAPALLLWLGAERSSAPADRPPGPIDTLVLLGTVAAVAALFAIPGTGRLVRPDAVFLLTVPLSWITLRISLRAAYTLLTLICLAATVGTVLGEGPFQGPAVANPLQSVGLMTVLFAMDALTLIALTSEGREARARLAETRGTLARSMARTENLAREALTDPLTGAGNRRHFNHAGGAVLYKARQSGQPCSLIFFDIDHFKALNDAAGHEAGDAALRAVAKTTTGILREQTLLFRMGGEEFAVLLPCVALAEAAAVAERLRLAIRTIRVGEDHRLSASFGVTECGPSDRCLDHLLRRADAAVYAAKESGRDRVELAPPEA</sequence>
<dbReference type="SUPFAM" id="SSF55073">
    <property type="entry name" value="Nucleotide cyclase"/>
    <property type="match status" value="1"/>
</dbReference>
<evidence type="ECO:0000313" key="10">
    <source>
        <dbReference type="EMBL" id="SDD52932.1"/>
    </source>
</evidence>
<dbReference type="AlphaFoldDB" id="A0A1G6VH35"/>
<dbReference type="CDD" id="cd01949">
    <property type="entry name" value="GGDEF"/>
    <property type="match status" value="1"/>
</dbReference>
<dbReference type="NCBIfam" id="TIGR00254">
    <property type="entry name" value="GGDEF"/>
    <property type="match status" value="1"/>
</dbReference>
<feature type="transmembrane region" description="Helical" evidence="8">
    <location>
        <begin position="34"/>
        <end position="56"/>
    </location>
</feature>
<keyword evidence="11" id="KW-1185">Reference proteome</keyword>
<comment type="catalytic activity">
    <reaction evidence="7">
        <text>2 GTP = 3',3'-c-di-GMP + 2 diphosphate</text>
        <dbReference type="Rhea" id="RHEA:24898"/>
        <dbReference type="ChEBI" id="CHEBI:33019"/>
        <dbReference type="ChEBI" id="CHEBI:37565"/>
        <dbReference type="ChEBI" id="CHEBI:58805"/>
        <dbReference type="EC" id="2.7.7.65"/>
    </reaction>
</comment>
<evidence type="ECO:0000256" key="5">
    <source>
        <dbReference type="ARBA" id="ARBA00022989"/>
    </source>
</evidence>
<dbReference type="GO" id="GO:0005886">
    <property type="term" value="C:plasma membrane"/>
    <property type="evidence" value="ECO:0007669"/>
    <property type="project" value="UniProtKB-SubCell"/>
</dbReference>
<comment type="subcellular location">
    <subcellularLocation>
        <location evidence="1">Cell membrane</location>
        <topology evidence="1">Multi-pass membrane protein</topology>
    </subcellularLocation>
</comment>
<dbReference type="PANTHER" id="PTHR45138">
    <property type="entry name" value="REGULATORY COMPONENTS OF SENSORY TRANSDUCTION SYSTEM"/>
    <property type="match status" value="1"/>
</dbReference>
<feature type="transmembrane region" description="Helical" evidence="8">
    <location>
        <begin position="183"/>
        <end position="207"/>
    </location>
</feature>
<dbReference type="FunFam" id="3.30.70.270:FF:000001">
    <property type="entry name" value="Diguanylate cyclase domain protein"/>
    <property type="match status" value="1"/>
</dbReference>
<evidence type="ECO:0000259" key="9">
    <source>
        <dbReference type="PROSITE" id="PS50887"/>
    </source>
</evidence>
<dbReference type="Pfam" id="PF00990">
    <property type="entry name" value="GGDEF"/>
    <property type="match status" value="1"/>
</dbReference>
<dbReference type="PANTHER" id="PTHR45138:SF9">
    <property type="entry name" value="DIGUANYLATE CYCLASE DGCM-RELATED"/>
    <property type="match status" value="1"/>
</dbReference>
<proteinExistence type="predicted"/>
<evidence type="ECO:0000313" key="11">
    <source>
        <dbReference type="Proteomes" id="UP000198925"/>
    </source>
</evidence>
<organism evidence="10 11">
    <name type="scientific">Belnapia rosea</name>
    <dbReference type="NCBI Taxonomy" id="938405"/>
    <lineage>
        <taxon>Bacteria</taxon>
        <taxon>Pseudomonadati</taxon>
        <taxon>Pseudomonadota</taxon>
        <taxon>Alphaproteobacteria</taxon>
        <taxon>Acetobacterales</taxon>
        <taxon>Roseomonadaceae</taxon>
        <taxon>Belnapia</taxon>
    </lineage>
</organism>
<protein>
    <recommendedName>
        <fullName evidence="2">diguanylate cyclase</fullName>
        <ecNumber evidence="2">2.7.7.65</ecNumber>
    </recommendedName>
</protein>
<keyword evidence="5 8" id="KW-1133">Transmembrane helix</keyword>
<evidence type="ECO:0000256" key="4">
    <source>
        <dbReference type="ARBA" id="ARBA00022692"/>
    </source>
</evidence>
<feature type="transmembrane region" description="Helical" evidence="8">
    <location>
        <begin position="68"/>
        <end position="86"/>
    </location>
</feature>
<dbReference type="SMART" id="SM00267">
    <property type="entry name" value="GGDEF"/>
    <property type="match status" value="1"/>
</dbReference>
<evidence type="ECO:0000256" key="8">
    <source>
        <dbReference type="SAM" id="Phobius"/>
    </source>
</evidence>